<gene>
    <name evidence="2" type="ORF">BBP00_00005625</name>
</gene>
<evidence type="ECO:0000313" key="3">
    <source>
        <dbReference type="Proteomes" id="UP000277300"/>
    </source>
</evidence>
<dbReference type="InterPro" id="IPR052727">
    <property type="entry name" value="Rab4/Rab5_effector"/>
</dbReference>
<evidence type="ECO:0008006" key="4">
    <source>
        <dbReference type="Google" id="ProtNLM"/>
    </source>
</evidence>
<feature type="compositionally biased region" description="Polar residues" evidence="1">
    <location>
        <begin position="375"/>
        <end position="389"/>
    </location>
</feature>
<dbReference type="InterPro" id="IPR023393">
    <property type="entry name" value="START-like_dom_sf"/>
</dbReference>
<dbReference type="Proteomes" id="UP000277300">
    <property type="component" value="Unassembled WGS sequence"/>
</dbReference>
<name>A0A3F2RNC7_9STRA</name>
<dbReference type="OrthoDB" id="156797at2759"/>
<dbReference type="PANTHER" id="PTHR13510:SF44">
    <property type="entry name" value="RABENOSYN-5"/>
    <property type="match status" value="1"/>
</dbReference>
<dbReference type="EMBL" id="MBDO02000169">
    <property type="protein sequence ID" value="RLN61090.1"/>
    <property type="molecule type" value="Genomic_DNA"/>
</dbReference>
<organism evidence="2 3">
    <name type="scientific">Phytophthora kernoviae</name>
    <dbReference type="NCBI Taxonomy" id="325452"/>
    <lineage>
        <taxon>Eukaryota</taxon>
        <taxon>Sar</taxon>
        <taxon>Stramenopiles</taxon>
        <taxon>Oomycota</taxon>
        <taxon>Peronosporomycetes</taxon>
        <taxon>Peronosporales</taxon>
        <taxon>Peronosporaceae</taxon>
        <taxon>Phytophthora</taxon>
    </lineage>
</organism>
<dbReference type="Gene3D" id="3.30.530.20">
    <property type="match status" value="1"/>
</dbReference>
<feature type="region of interest" description="Disordered" evidence="1">
    <location>
        <begin position="343"/>
        <end position="422"/>
    </location>
</feature>
<sequence>MVEIVVSERERRELVRQGDGIFLEAQEHLYDAKIRRQQRQRSATMGAKDAAANYLTALDKHVVHGSLDEVADLFLNEDKQLVLDFSESRELIVLQPTTKRRPLERTSLRWSLLHSPYRHLAKDQDFCYLETIKPYRTEDGRRGWAKCMHSIKHPACPEFTDASSIKVNRGELFYCGMFFEETNEVGVLDATFYYNLKRDKVPPVLLPVVLKSRGKRNSELLNHYVKTAQTILCIDIVSRNHRVDGVKRGQVVCYSCADRRGSKSMLSFEMADGDGESCSRLTHMDDSVEDRLRDFSLSSLNSGDSYPKGFDDKGKPSLLLAKQEPPPDRNSQFVLCATLHLPTDNKPRQFKPAPLRRKTRVSFQQPARAERDNFQSRQRSRTTGNSRLSSRARATLVRPTADEESKELSPTYSDPKVEPVEADPTDLEQEVSQVGLSLEELNYQMRRHTTTDAVPVPREWIVRGSQDSASYTSDGTRHYQYHNNFVRATPLSPTSMRYSKTNPCDLSYLANFK</sequence>
<accession>A0A3F2RNC7</accession>
<proteinExistence type="predicted"/>
<comment type="caution">
    <text evidence="2">The sequence shown here is derived from an EMBL/GenBank/DDBJ whole genome shotgun (WGS) entry which is preliminary data.</text>
</comment>
<evidence type="ECO:0000313" key="2">
    <source>
        <dbReference type="EMBL" id="RLN61090.1"/>
    </source>
</evidence>
<dbReference type="AlphaFoldDB" id="A0A3F2RNC7"/>
<feature type="region of interest" description="Disordered" evidence="1">
    <location>
        <begin position="305"/>
        <end position="330"/>
    </location>
</feature>
<dbReference type="SUPFAM" id="SSF55961">
    <property type="entry name" value="Bet v1-like"/>
    <property type="match status" value="1"/>
</dbReference>
<evidence type="ECO:0000256" key="1">
    <source>
        <dbReference type="SAM" id="MobiDB-lite"/>
    </source>
</evidence>
<protein>
    <recommendedName>
        <fullName evidence="4">START domain-containing protein</fullName>
    </recommendedName>
</protein>
<reference evidence="2 3" key="1">
    <citation type="submission" date="2018-07" db="EMBL/GenBank/DDBJ databases">
        <title>Genome sequencing of oomycete isolates from Chile give support for New Zealand origin for Phytophthora kernoviae and make available the first Nothophytophthora sp. genome.</title>
        <authorList>
            <person name="Studholme D.J."/>
            <person name="Sanfuentes E."/>
            <person name="Panda P."/>
            <person name="Hill R."/>
            <person name="Sambles C."/>
            <person name="Grant M."/>
            <person name="Williams N.M."/>
            <person name="Mcdougal R.L."/>
        </authorList>
    </citation>
    <scope>NUCLEOTIDE SEQUENCE [LARGE SCALE GENOMIC DNA]</scope>
    <source>
        <strain evidence="2">Chile6</strain>
    </source>
</reference>
<dbReference type="PANTHER" id="PTHR13510">
    <property type="entry name" value="FYVE-FINGER-CONTAINING RAB5 EFFECTOR PROTEIN RABENOSYN-5-RELATED"/>
    <property type="match status" value="1"/>
</dbReference>